<evidence type="ECO:0000313" key="2">
    <source>
        <dbReference type="EMBL" id="AIG25444.1"/>
    </source>
</evidence>
<dbReference type="AlphaFoldDB" id="A0A075R0Q6"/>
<dbReference type="STRING" id="1042163.BRLA_c011040"/>
<gene>
    <name evidence="2" type="ORF">BRLA_c011040</name>
</gene>
<dbReference type="RefSeq" id="WP_041751968.1">
    <property type="nucleotide sequence ID" value="NZ_CP007806.1"/>
</dbReference>
<protein>
    <submittedName>
        <fullName evidence="2">Putative membrane protein</fullName>
    </submittedName>
</protein>
<keyword evidence="1" id="KW-0812">Transmembrane</keyword>
<feature type="transmembrane region" description="Helical" evidence="1">
    <location>
        <begin position="16"/>
        <end position="49"/>
    </location>
</feature>
<evidence type="ECO:0000313" key="3">
    <source>
        <dbReference type="Proteomes" id="UP000005850"/>
    </source>
</evidence>
<dbReference type="Pfam" id="PF06961">
    <property type="entry name" value="DUF1294"/>
    <property type="match status" value="1"/>
</dbReference>
<feature type="transmembrane region" description="Helical" evidence="1">
    <location>
        <begin position="69"/>
        <end position="90"/>
    </location>
</feature>
<dbReference type="eggNOG" id="COG3326">
    <property type="taxonomic scope" value="Bacteria"/>
</dbReference>
<accession>A0A075R0Q6</accession>
<proteinExistence type="predicted"/>
<keyword evidence="1" id="KW-1133">Transmembrane helix</keyword>
<evidence type="ECO:0000256" key="1">
    <source>
        <dbReference type="SAM" id="Phobius"/>
    </source>
</evidence>
<sequence>MIPKKLQAHKRQRNSIFLITLVMLLIGVVLHQLLLISIAIGFINLYALCAMGWDKRLARKHNSWRIPEATFFLLAALGGAVGVGLGMLLWRHKTKHPSFCVLIPLCLLWNGGALYVMWYYVIPYFV</sequence>
<organism evidence="2 3">
    <name type="scientific">Brevibacillus laterosporus LMG 15441</name>
    <dbReference type="NCBI Taxonomy" id="1042163"/>
    <lineage>
        <taxon>Bacteria</taxon>
        <taxon>Bacillati</taxon>
        <taxon>Bacillota</taxon>
        <taxon>Bacilli</taxon>
        <taxon>Bacillales</taxon>
        <taxon>Paenibacillaceae</taxon>
        <taxon>Brevibacillus</taxon>
    </lineage>
</organism>
<keyword evidence="1" id="KW-0472">Membrane</keyword>
<reference evidence="2 3" key="1">
    <citation type="journal article" date="2011" name="J. Bacteriol.">
        <title>Genome sequence of Brevibacillus laterosporus LMG 15441, a pathogen of invertebrates.</title>
        <authorList>
            <person name="Djukic M."/>
            <person name="Poehlein A."/>
            <person name="Thurmer A."/>
            <person name="Daniel R."/>
        </authorList>
    </citation>
    <scope>NUCLEOTIDE SEQUENCE [LARGE SCALE GENOMIC DNA]</scope>
    <source>
        <strain evidence="2 3">LMG 15441</strain>
    </source>
</reference>
<feature type="transmembrane region" description="Helical" evidence="1">
    <location>
        <begin position="99"/>
        <end position="121"/>
    </location>
</feature>
<name>A0A075R0Q6_BRELA</name>
<dbReference type="HOGENOM" id="CLU_091970_3_1_9"/>
<keyword evidence="3" id="KW-1185">Reference proteome</keyword>
<dbReference type="EMBL" id="CP007806">
    <property type="protein sequence ID" value="AIG25444.1"/>
    <property type="molecule type" value="Genomic_DNA"/>
</dbReference>
<dbReference type="InterPro" id="IPR010718">
    <property type="entry name" value="DUF1294"/>
</dbReference>
<dbReference type="Proteomes" id="UP000005850">
    <property type="component" value="Chromosome"/>
</dbReference>
<dbReference type="KEGG" id="blr:BRLA_c011040"/>